<dbReference type="InterPro" id="IPR036291">
    <property type="entry name" value="NAD(P)-bd_dom_sf"/>
</dbReference>
<dbReference type="Pfam" id="PF22725">
    <property type="entry name" value="GFO_IDH_MocA_C3"/>
    <property type="match status" value="1"/>
</dbReference>
<reference evidence="3 4" key="1">
    <citation type="submission" date="2021-05" db="EMBL/GenBank/DDBJ databases">
        <title>Bacteria Genome sequencing.</title>
        <authorList>
            <person name="Takabe Y."/>
            <person name="Nakajima Y."/>
            <person name="Suzuki S."/>
            <person name="Shiozaki T."/>
        </authorList>
    </citation>
    <scope>NUCLEOTIDE SEQUENCE [LARGE SCALE GENOMIC DNA]</scope>
    <source>
        <strain evidence="3 4">AI_62</strain>
    </source>
</reference>
<dbReference type="InterPro" id="IPR052515">
    <property type="entry name" value="Gfo/Idh/MocA_Oxidoreductase"/>
</dbReference>
<dbReference type="InterPro" id="IPR000683">
    <property type="entry name" value="Gfo/Idh/MocA-like_OxRdtase_N"/>
</dbReference>
<evidence type="ECO:0000313" key="3">
    <source>
        <dbReference type="EMBL" id="GIT93893.1"/>
    </source>
</evidence>
<feature type="domain" description="GFO/IDH/MocA-like oxidoreductase" evidence="2">
    <location>
        <begin position="142"/>
        <end position="264"/>
    </location>
</feature>
<dbReference type="SUPFAM" id="SSF51735">
    <property type="entry name" value="NAD(P)-binding Rossmann-fold domains"/>
    <property type="match status" value="1"/>
</dbReference>
<dbReference type="PANTHER" id="PTHR43249">
    <property type="entry name" value="UDP-N-ACETYL-2-AMINO-2-DEOXY-D-GLUCURONATE OXIDASE"/>
    <property type="match status" value="1"/>
</dbReference>
<dbReference type="Pfam" id="PF01408">
    <property type="entry name" value="GFO_IDH_MocA"/>
    <property type="match status" value="1"/>
</dbReference>
<sequence>MDEIAGQKPLGLAMIGAGMVAATHLRAIRALVGRVTLVGVMARQAASAQALIDQADWDVRPKVYASLADVARDPAVDIAVVVAPPNARLDVIAPLADAGQHILLEKPVARTAEEAAQVVALCDAANVRLGVFFQHRMREASRAAQTLVASGDLGSLGLVEVAVPWWREQSYYDDPGRGTYARDGGGVLISQAIHTLDLALSLAGPVVSVQAMTATTRLHDMEAEDFATAGLRFANGAVGSVVASTAAYPGKAETIVLHFERASLTLDSGVLRVAWRDGRVETVGGQAGTGGGADPMAFTHEWHQGIIEDFVDALHAGRPPIAPGAQALAVHRLITAIETSARTGQRTEVLP</sequence>
<protein>
    <submittedName>
        <fullName evidence="3">Dehydrogenase</fullName>
    </submittedName>
</protein>
<dbReference type="RefSeq" id="WP_220747392.1">
    <property type="nucleotide sequence ID" value="NZ_BPFH01000001.1"/>
</dbReference>
<dbReference type="InterPro" id="IPR055170">
    <property type="entry name" value="GFO_IDH_MocA-like_dom"/>
</dbReference>
<comment type="caution">
    <text evidence="3">The sequence shown here is derived from an EMBL/GenBank/DDBJ whole genome shotgun (WGS) entry which is preliminary data.</text>
</comment>
<dbReference type="SUPFAM" id="SSF55347">
    <property type="entry name" value="Glyceraldehyde-3-phosphate dehydrogenase-like, C-terminal domain"/>
    <property type="match status" value="1"/>
</dbReference>
<dbReference type="EMBL" id="BPFH01000001">
    <property type="protein sequence ID" value="GIT93893.1"/>
    <property type="molecule type" value="Genomic_DNA"/>
</dbReference>
<name>A0ABQ4NHI3_9RHOB</name>
<dbReference type="Proteomes" id="UP000786693">
    <property type="component" value="Unassembled WGS sequence"/>
</dbReference>
<dbReference type="Gene3D" id="3.40.50.720">
    <property type="entry name" value="NAD(P)-binding Rossmann-like Domain"/>
    <property type="match status" value="1"/>
</dbReference>
<evidence type="ECO:0000259" key="1">
    <source>
        <dbReference type="Pfam" id="PF01408"/>
    </source>
</evidence>
<dbReference type="Gene3D" id="3.30.360.10">
    <property type="entry name" value="Dihydrodipicolinate Reductase, domain 2"/>
    <property type="match status" value="1"/>
</dbReference>
<proteinExistence type="predicted"/>
<accession>A0ABQ4NHI3</accession>
<organism evidence="3 4">
    <name type="scientific">Jannaschia pagri</name>
    <dbReference type="NCBI Taxonomy" id="2829797"/>
    <lineage>
        <taxon>Bacteria</taxon>
        <taxon>Pseudomonadati</taxon>
        <taxon>Pseudomonadota</taxon>
        <taxon>Alphaproteobacteria</taxon>
        <taxon>Rhodobacterales</taxon>
        <taxon>Roseobacteraceae</taxon>
        <taxon>Jannaschia</taxon>
    </lineage>
</organism>
<keyword evidence="4" id="KW-1185">Reference proteome</keyword>
<dbReference type="PANTHER" id="PTHR43249:SF1">
    <property type="entry name" value="D-GLUCOSIDE 3-DEHYDROGENASE"/>
    <property type="match status" value="1"/>
</dbReference>
<feature type="domain" description="Gfo/Idh/MocA-like oxidoreductase N-terminal" evidence="1">
    <location>
        <begin position="12"/>
        <end position="132"/>
    </location>
</feature>
<evidence type="ECO:0000313" key="4">
    <source>
        <dbReference type="Proteomes" id="UP000786693"/>
    </source>
</evidence>
<evidence type="ECO:0000259" key="2">
    <source>
        <dbReference type="Pfam" id="PF22725"/>
    </source>
</evidence>
<gene>
    <name evidence="3" type="ORF">JANAI62_05160</name>
</gene>